<keyword evidence="2" id="KW-1185">Reference proteome</keyword>
<dbReference type="AlphaFoldDB" id="A0A8J3TEE6"/>
<evidence type="ECO:0000313" key="2">
    <source>
        <dbReference type="Proteomes" id="UP000634476"/>
    </source>
</evidence>
<dbReference type="Proteomes" id="UP000634476">
    <property type="component" value="Unassembled WGS sequence"/>
</dbReference>
<proteinExistence type="predicted"/>
<protein>
    <submittedName>
        <fullName evidence="1">Uncharacterized protein</fullName>
    </submittedName>
</protein>
<reference evidence="1" key="1">
    <citation type="submission" date="2021-01" db="EMBL/GenBank/DDBJ databases">
        <title>Whole genome shotgun sequence of Planobispora takensis NBRC 109077.</title>
        <authorList>
            <person name="Komaki H."/>
            <person name="Tamura T."/>
        </authorList>
    </citation>
    <scope>NUCLEOTIDE SEQUENCE</scope>
    <source>
        <strain evidence="1">NBRC 109077</strain>
    </source>
</reference>
<sequence length="139" mass="15481">MPQISPWQRPDGWPSDAYFSAVEQALNAVGVGVCRTDRDEDWDYSVVDLAQEQAHRSGYLEVCVIWRTRPPDQLTDAEGSAGDWYWMIFRAQNPLDDRIEPLALPHLAEPGELAQAVAAVLRPQAADGQTVADYPDVDT</sequence>
<dbReference type="RefSeq" id="WP_203880025.1">
    <property type="nucleotide sequence ID" value="NZ_BOOK01000081.1"/>
</dbReference>
<dbReference type="EMBL" id="BOOK01000081">
    <property type="protein sequence ID" value="GII05824.1"/>
    <property type="molecule type" value="Genomic_DNA"/>
</dbReference>
<comment type="caution">
    <text evidence="1">The sequence shown here is derived from an EMBL/GenBank/DDBJ whole genome shotgun (WGS) entry which is preliminary data.</text>
</comment>
<evidence type="ECO:0000313" key="1">
    <source>
        <dbReference type="EMBL" id="GII05824.1"/>
    </source>
</evidence>
<organism evidence="1 2">
    <name type="scientific">Planobispora takensis</name>
    <dbReference type="NCBI Taxonomy" id="1367882"/>
    <lineage>
        <taxon>Bacteria</taxon>
        <taxon>Bacillati</taxon>
        <taxon>Actinomycetota</taxon>
        <taxon>Actinomycetes</taxon>
        <taxon>Streptosporangiales</taxon>
        <taxon>Streptosporangiaceae</taxon>
        <taxon>Planobispora</taxon>
    </lineage>
</organism>
<gene>
    <name evidence="1" type="ORF">Pta02_78320</name>
</gene>
<name>A0A8J3TEE6_9ACTN</name>
<accession>A0A8J3TEE6</accession>